<dbReference type="RefSeq" id="WP_068651114.1">
    <property type="nucleotide sequence ID" value="NZ_CP043611.1"/>
</dbReference>
<keyword evidence="5" id="KW-0805">Transcription regulation</keyword>
<dbReference type="InterPro" id="IPR018062">
    <property type="entry name" value="HTH_AraC-typ_CS"/>
</dbReference>
<dbReference type="SMART" id="SM00448">
    <property type="entry name" value="REC"/>
    <property type="match status" value="1"/>
</dbReference>
<evidence type="ECO:0000256" key="5">
    <source>
        <dbReference type="ARBA" id="ARBA00023015"/>
    </source>
</evidence>
<evidence type="ECO:0000256" key="4">
    <source>
        <dbReference type="ARBA" id="ARBA00023012"/>
    </source>
</evidence>
<protein>
    <submittedName>
        <fullName evidence="11">DNA-binding response regulator</fullName>
    </submittedName>
</protein>
<feature type="domain" description="Response regulatory" evidence="10">
    <location>
        <begin position="3"/>
        <end position="120"/>
    </location>
</feature>
<keyword evidence="4" id="KW-0902">Two-component regulatory system</keyword>
<proteinExistence type="predicted"/>
<dbReference type="SUPFAM" id="SSF52172">
    <property type="entry name" value="CheY-like"/>
    <property type="match status" value="1"/>
</dbReference>
<feature type="domain" description="HTH araC/xylS-type" evidence="9">
    <location>
        <begin position="405"/>
        <end position="503"/>
    </location>
</feature>
<dbReference type="PANTHER" id="PTHR42713">
    <property type="entry name" value="HISTIDINE KINASE-RELATED"/>
    <property type="match status" value="1"/>
</dbReference>
<dbReference type="PROSITE" id="PS01124">
    <property type="entry name" value="HTH_ARAC_FAMILY_2"/>
    <property type="match status" value="1"/>
</dbReference>
<feature type="modified residue" description="4-aspartylphosphate" evidence="8">
    <location>
        <position position="55"/>
    </location>
</feature>
<reference evidence="11 12" key="1">
    <citation type="submission" date="2016-03" db="EMBL/GenBank/DDBJ databases">
        <title>Draft genome sequence of Paenibacillus antarcticus CECT 5836.</title>
        <authorList>
            <person name="Shin S.-K."/>
            <person name="Yi H."/>
        </authorList>
    </citation>
    <scope>NUCLEOTIDE SEQUENCE [LARGE SCALE GENOMIC DNA]</scope>
    <source>
        <strain evidence="11 12">CECT 5836</strain>
    </source>
</reference>
<dbReference type="GO" id="GO:0000160">
    <property type="term" value="P:phosphorelay signal transduction system"/>
    <property type="evidence" value="ECO:0007669"/>
    <property type="project" value="UniProtKB-KW"/>
</dbReference>
<dbReference type="GO" id="GO:0043565">
    <property type="term" value="F:sequence-specific DNA binding"/>
    <property type="evidence" value="ECO:0007669"/>
    <property type="project" value="InterPro"/>
</dbReference>
<gene>
    <name evidence="11" type="ORF">PBAT_17000</name>
</gene>
<organism evidence="11 12">
    <name type="scientific">Paenibacillus antarcticus</name>
    <dbReference type="NCBI Taxonomy" id="253703"/>
    <lineage>
        <taxon>Bacteria</taxon>
        <taxon>Bacillati</taxon>
        <taxon>Bacillota</taxon>
        <taxon>Bacilli</taxon>
        <taxon>Bacillales</taxon>
        <taxon>Paenibacillaceae</taxon>
        <taxon>Paenibacillus</taxon>
    </lineage>
</organism>
<evidence type="ECO:0000256" key="3">
    <source>
        <dbReference type="ARBA" id="ARBA00022553"/>
    </source>
</evidence>
<evidence type="ECO:0000256" key="1">
    <source>
        <dbReference type="ARBA" id="ARBA00004496"/>
    </source>
</evidence>
<dbReference type="Pfam" id="PF17853">
    <property type="entry name" value="GGDEF_2"/>
    <property type="match status" value="1"/>
</dbReference>
<evidence type="ECO:0000259" key="10">
    <source>
        <dbReference type="PROSITE" id="PS50110"/>
    </source>
</evidence>
<accession>A0A168LW58</accession>
<dbReference type="Pfam" id="PF00072">
    <property type="entry name" value="Response_reg"/>
    <property type="match status" value="1"/>
</dbReference>
<dbReference type="PANTHER" id="PTHR42713:SF3">
    <property type="entry name" value="TRANSCRIPTIONAL REGULATORY PROTEIN HPTR"/>
    <property type="match status" value="1"/>
</dbReference>
<keyword evidence="3 8" id="KW-0597">Phosphoprotein</keyword>
<dbReference type="EMBL" id="LVJI01000024">
    <property type="protein sequence ID" value="OAB43920.1"/>
    <property type="molecule type" value="Genomic_DNA"/>
</dbReference>
<evidence type="ECO:0000256" key="2">
    <source>
        <dbReference type="ARBA" id="ARBA00022490"/>
    </source>
</evidence>
<comment type="caution">
    <text evidence="11">The sequence shown here is derived from an EMBL/GenBank/DDBJ whole genome shotgun (WGS) entry which is preliminary data.</text>
</comment>
<name>A0A168LW58_9BACL</name>
<keyword evidence="12" id="KW-1185">Reference proteome</keyword>
<dbReference type="Pfam" id="PF12833">
    <property type="entry name" value="HTH_18"/>
    <property type="match status" value="1"/>
</dbReference>
<dbReference type="InterPro" id="IPR041522">
    <property type="entry name" value="CdaR_GGDEF"/>
</dbReference>
<dbReference type="InterPro" id="IPR009057">
    <property type="entry name" value="Homeodomain-like_sf"/>
</dbReference>
<dbReference type="OrthoDB" id="342399at2"/>
<evidence type="ECO:0000259" key="9">
    <source>
        <dbReference type="PROSITE" id="PS01124"/>
    </source>
</evidence>
<dbReference type="Gene3D" id="1.10.10.60">
    <property type="entry name" value="Homeodomain-like"/>
    <property type="match status" value="2"/>
</dbReference>
<keyword evidence="2" id="KW-0963">Cytoplasm</keyword>
<evidence type="ECO:0000256" key="8">
    <source>
        <dbReference type="PROSITE-ProRule" id="PRU00169"/>
    </source>
</evidence>
<dbReference type="PROSITE" id="PS50110">
    <property type="entry name" value="RESPONSE_REGULATORY"/>
    <property type="match status" value="1"/>
</dbReference>
<evidence type="ECO:0000256" key="6">
    <source>
        <dbReference type="ARBA" id="ARBA00023125"/>
    </source>
</evidence>
<dbReference type="AlphaFoldDB" id="A0A168LW58"/>
<dbReference type="Gene3D" id="3.40.50.2300">
    <property type="match status" value="1"/>
</dbReference>
<dbReference type="SMART" id="SM00342">
    <property type="entry name" value="HTH_ARAC"/>
    <property type="match status" value="1"/>
</dbReference>
<dbReference type="PRINTS" id="PR00032">
    <property type="entry name" value="HTHARAC"/>
</dbReference>
<dbReference type="InterPro" id="IPR001789">
    <property type="entry name" value="Sig_transdc_resp-reg_receiver"/>
</dbReference>
<comment type="subcellular location">
    <subcellularLocation>
        <location evidence="1">Cytoplasm</location>
    </subcellularLocation>
</comment>
<evidence type="ECO:0000313" key="12">
    <source>
        <dbReference type="Proteomes" id="UP000077355"/>
    </source>
</evidence>
<evidence type="ECO:0000313" key="11">
    <source>
        <dbReference type="EMBL" id="OAB43920.1"/>
    </source>
</evidence>
<evidence type="ECO:0000256" key="7">
    <source>
        <dbReference type="ARBA" id="ARBA00023163"/>
    </source>
</evidence>
<dbReference type="GO" id="GO:0005737">
    <property type="term" value="C:cytoplasm"/>
    <property type="evidence" value="ECO:0007669"/>
    <property type="project" value="UniProtKB-SubCell"/>
</dbReference>
<dbReference type="SUPFAM" id="SSF46689">
    <property type="entry name" value="Homeodomain-like"/>
    <property type="match status" value="2"/>
</dbReference>
<dbReference type="Proteomes" id="UP000077355">
    <property type="component" value="Unassembled WGS sequence"/>
</dbReference>
<dbReference type="GO" id="GO:0003700">
    <property type="term" value="F:DNA-binding transcription factor activity"/>
    <property type="evidence" value="ECO:0007669"/>
    <property type="project" value="InterPro"/>
</dbReference>
<dbReference type="InterPro" id="IPR020449">
    <property type="entry name" value="Tscrpt_reg_AraC-type_HTH"/>
</dbReference>
<dbReference type="InterPro" id="IPR051552">
    <property type="entry name" value="HptR"/>
</dbReference>
<dbReference type="PROSITE" id="PS00041">
    <property type="entry name" value="HTH_ARAC_FAMILY_1"/>
    <property type="match status" value="1"/>
</dbReference>
<dbReference type="InterPro" id="IPR011006">
    <property type="entry name" value="CheY-like_superfamily"/>
</dbReference>
<sequence length="504" mass="58136">MYKVLIVDDEPFILEGLYNIINWADFGMEIVGHAENGQLAMDILRHTPVDLLISDISMPVMNGLKLINSAREIQPNLLAIILSGFSEFNYLKEAMKLGIENYLLKPINIEELKSTLRTVVEKLNLLIVEQWFDSKGVQILKDNILHRWLKGYMATTEFNERAELIGIQLKRPLASVAIVRSEKAGDEVFDLIAKLLDNDESFTPFRDIDGDIVILSTMEVMEEKRLKEHLENIQEHLSAFRPIRISMGSVGFLLQHASRSYVEAKKALEYFFIYPERLIMDYSELPLSEGPFKSEFPIDWPEYVKLILAKETESLEERIREDFEEIQRLEGMTPTRLQDIALELIIRFKMELKGINHKEESEPFTLGFTKVREADKGTDLIKVIQEVAVSVIDALVRDVKNPVVQQVLKYIHENYAGEFSLKTLGAAYNIHPVYLGQLFHKETNETFTGYINKYRVEMAKEQLKTTHLKVHEIASNVGYLESGYFYKQFKKYVGISPIEYKGLL</sequence>
<keyword evidence="7" id="KW-0804">Transcription</keyword>
<keyword evidence="6 11" id="KW-0238">DNA-binding</keyword>
<dbReference type="CDD" id="cd17536">
    <property type="entry name" value="REC_YesN-like"/>
    <property type="match status" value="1"/>
</dbReference>
<dbReference type="InterPro" id="IPR018060">
    <property type="entry name" value="HTH_AraC"/>
</dbReference>